<gene>
    <name evidence="1" type="ORF">CCUR1050_LOCUS25665</name>
</gene>
<accession>A0A7S0MS57</accession>
<dbReference type="AlphaFoldDB" id="A0A7S0MS57"/>
<dbReference type="EMBL" id="HBEZ01046546">
    <property type="protein sequence ID" value="CAD8648636.1"/>
    <property type="molecule type" value="Transcribed_RNA"/>
</dbReference>
<name>A0A7S0MS57_9CRYP</name>
<protein>
    <submittedName>
        <fullName evidence="1">Uncharacterized protein</fullName>
    </submittedName>
</protein>
<organism evidence="1">
    <name type="scientific">Cryptomonas curvata</name>
    <dbReference type="NCBI Taxonomy" id="233186"/>
    <lineage>
        <taxon>Eukaryota</taxon>
        <taxon>Cryptophyceae</taxon>
        <taxon>Cryptomonadales</taxon>
        <taxon>Cryptomonadaceae</taxon>
        <taxon>Cryptomonas</taxon>
    </lineage>
</organism>
<proteinExistence type="predicted"/>
<evidence type="ECO:0000313" key="1">
    <source>
        <dbReference type="EMBL" id="CAD8648636.1"/>
    </source>
</evidence>
<sequence>MPTNHKKMFAEKLSNGVHHLGEMLLIPTYDALDALDAYFPDQDREHYGGAGIHNSHTADHDQQQSSLSRRIGNGMHNVGEMMSIPTYEAIDACAQVPHADPRVQEKSTKSGNIQKMCRTLGAMLSVPIYEVAESCGKGPRRGH</sequence>
<reference evidence="1" key="1">
    <citation type="submission" date="2021-01" db="EMBL/GenBank/DDBJ databases">
        <authorList>
            <person name="Corre E."/>
            <person name="Pelletier E."/>
            <person name="Niang G."/>
            <person name="Scheremetjew M."/>
            <person name="Finn R."/>
            <person name="Kale V."/>
            <person name="Holt S."/>
            <person name="Cochrane G."/>
            <person name="Meng A."/>
            <person name="Brown T."/>
            <person name="Cohen L."/>
        </authorList>
    </citation>
    <scope>NUCLEOTIDE SEQUENCE</scope>
    <source>
        <strain evidence="1">CCAP979/52</strain>
    </source>
</reference>